<dbReference type="InterPro" id="IPR016164">
    <property type="entry name" value="FAD-linked_Oxase-like_C"/>
</dbReference>
<dbReference type="Gene3D" id="3.30.43.10">
    <property type="entry name" value="Uridine Diphospho-n-acetylenolpyruvylglucosamine Reductase, domain 2"/>
    <property type="match status" value="1"/>
</dbReference>
<evidence type="ECO:0000256" key="1">
    <source>
        <dbReference type="ARBA" id="ARBA00001974"/>
    </source>
</evidence>
<dbReference type="Pfam" id="PF02913">
    <property type="entry name" value="FAD-oxidase_C"/>
    <property type="match status" value="1"/>
</dbReference>
<name>A0A7C4VCJ6_9DEIN</name>
<dbReference type="Gene3D" id="3.30.70.2740">
    <property type="match status" value="1"/>
</dbReference>
<accession>A0A7C4VCJ6</accession>
<comment type="caution">
    <text evidence="7">The sequence shown here is derived from an EMBL/GenBank/DDBJ whole genome shotgun (WGS) entry which is preliminary data.</text>
</comment>
<dbReference type="FunFam" id="3.30.70.2740:FF:000001">
    <property type="entry name" value="D-lactate dehydrogenase mitochondrial"/>
    <property type="match status" value="1"/>
</dbReference>
<dbReference type="InterPro" id="IPR004113">
    <property type="entry name" value="FAD-bd_oxidored_4_C"/>
</dbReference>
<sequence>MPQLGRLVSDLGPDKVLLDRPDRVLYRYDAIAEGEVPLAVALPERTEDVAALVRWSRASGVPLVPRGAASGLSGGSVPVTESVVVAFTRMRELRIDPGARLAEAQPGVVTVEVSEAAAAYDLYYPPDPASHKQSTLGGNLAENAGGPQCFKKGVTGDYVHALEWVDAEGKVRRATREAHDLVGLLVGSEGTLGLITRAWLRLEPRPKHTRTLAAYFGDVGAAAQAASRAIAAGVVPAKLEFMDGACLRAVEDAFRIGLPRDAAAMLLVDTDGDDLEIVEEELELVAAACREAGGRVQRAGDAQEAGRLWQARRAVSAALGRIHPHRMNEDIVVPRSKLAEVVRRIHELGEASPWPLVQFGHIGDGNLHPNILYDARETPHEEVHELAHAIARVALEHGGVISGEHGIGLTKRAFLAEALPEPTLSALRRVKRAFDPESRFNPGKVLP</sequence>
<dbReference type="Pfam" id="PF01565">
    <property type="entry name" value="FAD_binding_4"/>
    <property type="match status" value="1"/>
</dbReference>
<comment type="similarity">
    <text evidence="2">Belongs to the FAD-binding oxidoreductase/transferase type 4 family.</text>
</comment>
<reference evidence="7" key="1">
    <citation type="journal article" date="2020" name="mSystems">
        <title>Genome- and Community-Level Interaction Insights into Carbon Utilization and Element Cycling Functions of Hydrothermarchaeota in Hydrothermal Sediment.</title>
        <authorList>
            <person name="Zhou Z."/>
            <person name="Liu Y."/>
            <person name="Xu W."/>
            <person name="Pan J."/>
            <person name="Luo Z.H."/>
            <person name="Li M."/>
        </authorList>
    </citation>
    <scope>NUCLEOTIDE SEQUENCE [LARGE SCALE GENOMIC DNA]</scope>
    <source>
        <strain evidence="7">HyVt-570</strain>
    </source>
</reference>
<dbReference type="InterPro" id="IPR016171">
    <property type="entry name" value="Vanillyl_alc_oxidase_C-sub2"/>
</dbReference>
<dbReference type="SUPFAM" id="SSF55103">
    <property type="entry name" value="FAD-linked oxidases, C-terminal domain"/>
    <property type="match status" value="1"/>
</dbReference>
<protein>
    <submittedName>
        <fullName evidence="7">FAD-binding protein</fullName>
    </submittedName>
</protein>
<dbReference type="InterPro" id="IPR016167">
    <property type="entry name" value="FAD-bd_PCMH_sub1"/>
</dbReference>
<feature type="domain" description="FAD-binding PCMH-type" evidence="6">
    <location>
        <begin position="33"/>
        <end position="205"/>
    </location>
</feature>
<dbReference type="InterPro" id="IPR016166">
    <property type="entry name" value="FAD-bd_PCMH"/>
</dbReference>
<evidence type="ECO:0000259" key="6">
    <source>
        <dbReference type="PROSITE" id="PS51387"/>
    </source>
</evidence>
<keyword evidence="5" id="KW-0560">Oxidoreductase</keyword>
<dbReference type="AlphaFoldDB" id="A0A7C4VCJ6"/>
<organism evidence="7">
    <name type="scientific">Oceanithermus profundus</name>
    <dbReference type="NCBI Taxonomy" id="187137"/>
    <lineage>
        <taxon>Bacteria</taxon>
        <taxon>Thermotogati</taxon>
        <taxon>Deinococcota</taxon>
        <taxon>Deinococci</taxon>
        <taxon>Thermales</taxon>
        <taxon>Thermaceae</taxon>
        <taxon>Oceanithermus</taxon>
    </lineage>
</organism>
<dbReference type="GO" id="GO:0071949">
    <property type="term" value="F:FAD binding"/>
    <property type="evidence" value="ECO:0007669"/>
    <property type="project" value="InterPro"/>
</dbReference>
<gene>
    <name evidence="7" type="ORF">ENK37_06180</name>
</gene>
<dbReference type="InterPro" id="IPR016169">
    <property type="entry name" value="FAD-bd_PCMH_sub2"/>
</dbReference>
<proteinExistence type="inferred from homology"/>
<dbReference type="PANTHER" id="PTHR42934:SF2">
    <property type="entry name" value="GLYCOLATE OXIDASE SUBUNIT GLCD"/>
    <property type="match status" value="1"/>
</dbReference>
<dbReference type="GO" id="GO:0016491">
    <property type="term" value="F:oxidoreductase activity"/>
    <property type="evidence" value="ECO:0007669"/>
    <property type="project" value="UniProtKB-KW"/>
</dbReference>
<dbReference type="SUPFAM" id="SSF56176">
    <property type="entry name" value="FAD-binding/transporter-associated domain-like"/>
    <property type="match status" value="1"/>
</dbReference>
<dbReference type="Gene3D" id="3.30.465.10">
    <property type="match status" value="1"/>
</dbReference>
<dbReference type="InterPro" id="IPR006094">
    <property type="entry name" value="Oxid_FAD_bind_N"/>
</dbReference>
<dbReference type="InterPro" id="IPR051914">
    <property type="entry name" value="FAD-linked_OxidoTrans_Type4"/>
</dbReference>
<evidence type="ECO:0000256" key="5">
    <source>
        <dbReference type="ARBA" id="ARBA00023002"/>
    </source>
</evidence>
<dbReference type="Proteomes" id="UP000885759">
    <property type="component" value="Unassembled WGS sequence"/>
</dbReference>
<keyword evidence="3" id="KW-0285">Flavoprotein</keyword>
<evidence type="ECO:0000256" key="4">
    <source>
        <dbReference type="ARBA" id="ARBA00022827"/>
    </source>
</evidence>
<dbReference type="InterPro" id="IPR036318">
    <property type="entry name" value="FAD-bd_PCMH-like_sf"/>
</dbReference>
<dbReference type="Gene3D" id="1.10.45.10">
    <property type="entry name" value="Vanillyl-alcohol Oxidase, Chain A, domain 4"/>
    <property type="match status" value="1"/>
</dbReference>
<keyword evidence="4" id="KW-0274">FAD</keyword>
<dbReference type="PANTHER" id="PTHR42934">
    <property type="entry name" value="GLYCOLATE OXIDASE SUBUNIT GLCD"/>
    <property type="match status" value="1"/>
</dbReference>
<evidence type="ECO:0000256" key="2">
    <source>
        <dbReference type="ARBA" id="ARBA00008000"/>
    </source>
</evidence>
<dbReference type="Gene3D" id="3.30.70.2190">
    <property type="match status" value="1"/>
</dbReference>
<evidence type="ECO:0000256" key="3">
    <source>
        <dbReference type="ARBA" id="ARBA00022630"/>
    </source>
</evidence>
<comment type="cofactor">
    <cofactor evidence="1">
        <name>FAD</name>
        <dbReference type="ChEBI" id="CHEBI:57692"/>
    </cofactor>
</comment>
<dbReference type="EMBL" id="DRPZ01000167">
    <property type="protein sequence ID" value="HGY09624.1"/>
    <property type="molecule type" value="Genomic_DNA"/>
</dbReference>
<dbReference type="PROSITE" id="PS51387">
    <property type="entry name" value="FAD_PCMH"/>
    <property type="match status" value="1"/>
</dbReference>
<evidence type="ECO:0000313" key="7">
    <source>
        <dbReference type="EMBL" id="HGY09624.1"/>
    </source>
</evidence>